<dbReference type="Gene3D" id="1.25.40.10">
    <property type="entry name" value="Tetratricopeptide repeat domain"/>
    <property type="match status" value="2"/>
</dbReference>
<dbReference type="PROSITE" id="PS51375">
    <property type="entry name" value="PPR"/>
    <property type="match status" value="3"/>
</dbReference>
<accession>A0A6J0MV04</accession>
<proteinExistence type="inferred from homology"/>
<evidence type="ECO:0000313" key="3">
    <source>
        <dbReference type="Proteomes" id="UP000504610"/>
    </source>
</evidence>
<protein>
    <submittedName>
        <fullName evidence="4">Pentatricopeptide repeat-containing protein At4g38150 isoform X1</fullName>
    </submittedName>
</protein>
<dbReference type="Proteomes" id="UP000504610">
    <property type="component" value="Chromosome 3"/>
</dbReference>
<dbReference type="KEGG" id="rsz:108847274"/>
<dbReference type="GeneID" id="108847274"/>
<dbReference type="NCBIfam" id="TIGR00756">
    <property type="entry name" value="PPR"/>
    <property type="match status" value="3"/>
</dbReference>
<evidence type="ECO:0000256" key="2">
    <source>
        <dbReference type="ARBA" id="ARBA00022737"/>
    </source>
</evidence>
<dbReference type="InterPro" id="IPR002885">
    <property type="entry name" value="PPR_rpt"/>
</dbReference>
<keyword evidence="3" id="KW-1185">Reference proteome</keyword>
<dbReference type="RefSeq" id="XP_018476412.1">
    <property type="nucleotide sequence ID" value="XM_018620910.2"/>
</dbReference>
<gene>
    <name evidence="4" type="primary">LOC108847274</name>
</gene>
<organism evidence="3 4">
    <name type="scientific">Raphanus sativus</name>
    <name type="common">Radish</name>
    <name type="synonym">Raphanus raphanistrum var. sativus</name>
    <dbReference type="NCBI Taxonomy" id="3726"/>
    <lineage>
        <taxon>Eukaryota</taxon>
        <taxon>Viridiplantae</taxon>
        <taxon>Streptophyta</taxon>
        <taxon>Embryophyta</taxon>
        <taxon>Tracheophyta</taxon>
        <taxon>Spermatophyta</taxon>
        <taxon>Magnoliopsida</taxon>
        <taxon>eudicotyledons</taxon>
        <taxon>Gunneridae</taxon>
        <taxon>Pentapetalae</taxon>
        <taxon>rosids</taxon>
        <taxon>malvids</taxon>
        <taxon>Brassicales</taxon>
        <taxon>Brassicaceae</taxon>
        <taxon>Brassiceae</taxon>
        <taxon>Raphanus</taxon>
    </lineage>
</organism>
<comment type="similarity">
    <text evidence="1">Belongs to the PPR family. P subfamily.</text>
</comment>
<reference evidence="4" key="2">
    <citation type="submission" date="2025-08" db="UniProtKB">
        <authorList>
            <consortium name="RefSeq"/>
        </authorList>
    </citation>
    <scope>IDENTIFICATION</scope>
    <source>
        <tissue evidence="4">Leaf</tissue>
    </source>
</reference>
<dbReference type="PANTHER" id="PTHR47941">
    <property type="entry name" value="PENTATRICOPEPTIDE REPEAT-CONTAINING PROTEIN 3, MITOCHONDRIAL"/>
    <property type="match status" value="1"/>
</dbReference>
<dbReference type="InterPro" id="IPR011990">
    <property type="entry name" value="TPR-like_helical_dom_sf"/>
</dbReference>
<sequence length="323" mass="36359">MAVRLARSLAASSRSRPSLISIAFYSSSSSWWSSPDDLTAGSKRREKKTTDRFSAAIDAVHDRKLPPELRGRRDFVRFPWLCIRVFVRQFSSEKNRANTKVNFSLSDDESDAETVDSVKPELSPPYDPFSKKPSVEDPQDPKNFQEIFHKMKTEGLTNEAVKMFDALSKDGLTHEALEIFSQMKEKHHMPEVVAHTAIVEAYAKAGRPKESLKVFTRMLACGVLPNAYTYTVLIRGLAADVKTLKDAKKHLLEMLGNGMSPNAATYTAVFEGFVREEQEEAARELLREMKGKGFVPDEKAAKEALKSKRGQVIRTVINLLFNK</sequence>
<keyword evidence="2" id="KW-0677">Repeat</keyword>
<name>A0A6J0MV04_RAPSA</name>
<dbReference type="OrthoDB" id="1922282at2759"/>
<evidence type="ECO:0000256" key="1">
    <source>
        <dbReference type="ARBA" id="ARBA00007626"/>
    </source>
</evidence>
<dbReference type="AlphaFoldDB" id="A0A6J0MV04"/>
<dbReference type="Pfam" id="PF01535">
    <property type="entry name" value="PPR"/>
    <property type="match status" value="2"/>
</dbReference>
<dbReference type="Pfam" id="PF13041">
    <property type="entry name" value="PPR_2"/>
    <property type="match status" value="1"/>
</dbReference>
<reference evidence="3" key="1">
    <citation type="journal article" date="2019" name="Database">
        <title>The radish genome database (RadishGD): an integrated information resource for radish genomics.</title>
        <authorList>
            <person name="Yu H.J."/>
            <person name="Baek S."/>
            <person name="Lee Y.J."/>
            <person name="Cho A."/>
            <person name="Mun J.H."/>
        </authorList>
    </citation>
    <scope>NUCLEOTIDE SEQUENCE [LARGE SCALE GENOMIC DNA]</scope>
    <source>
        <strain evidence="3">cv. WK10039</strain>
    </source>
</reference>
<evidence type="ECO:0000313" key="4">
    <source>
        <dbReference type="RefSeq" id="XP_018476412.1"/>
    </source>
</evidence>